<organism evidence="3 4">
    <name type="scientific">Castanea mollissima</name>
    <name type="common">Chinese chestnut</name>
    <dbReference type="NCBI Taxonomy" id="60419"/>
    <lineage>
        <taxon>Eukaryota</taxon>
        <taxon>Viridiplantae</taxon>
        <taxon>Streptophyta</taxon>
        <taxon>Embryophyta</taxon>
        <taxon>Tracheophyta</taxon>
        <taxon>Spermatophyta</taxon>
        <taxon>Magnoliopsida</taxon>
        <taxon>eudicotyledons</taxon>
        <taxon>Gunneridae</taxon>
        <taxon>Pentapetalae</taxon>
        <taxon>rosids</taxon>
        <taxon>fabids</taxon>
        <taxon>Fagales</taxon>
        <taxon>Fagaceae</taxon>
        <taxon>Castanea</taxon>
    </lineage>
</organism>
<comment type="caution">
    <text evidence="3">The sequence shown here is derived from an EMBL/GenBank/DDBJ whole genome shotgun (WGS) entry which is preliminary data.</text>
</comment>
<keyword evidence="2" id="KW-1133">Transmembrane helix</keyword>
<dbReference type="PANTHER" id="PTHR31170">
    <property type="entry name" value="BNAC04G53230D PROTEIN"/>
    <property type="match status" value="1"/>
</dbReference>
<feature type="transmembrane region" description="Helical" evidence="2">
    <location>
        <begin position="466"/>
        <end position="490"/>
    </location>
</feature>
<proteinExistence type="predicted"/>
<reference evidence="3" key="1">
    <citation type="submission" date="2020-03" db="EMBL/GenBank/DDBJ databases">
        <title>Castanea mollissima Vanexum genome sequencing.</title>
        <authorList>
            <person name="Staton M."/>
        </authorList>
    </citation>
    <scope>NUCLEOTIDE SEQUENCE</scope>
    <source>
        <tissue evidence="3">Leaf</tissue>
    </source>
</reference>
<dbReference type="Proteomes" id="UP000737018">
    <property type="component" value="Unassembled WGS sequence"/>
</dbReference>
<name>A0A8J4QT31_9ROSI</name>
<dbReference type="Pfam" id="PF03140">
    <property type="entry name" value="DUF247"/>
    <property type="match status" value="1"/>
</dbReference>
<keyword evidence="4" id="KW-1185">Reference proteome</keyword>
<keyword evidence="2" id="KW-0472">Membrane</keyword>
<evidence type="ECO:0000313" key="4">
    <source>
        <dbReference type="Proteomes" id="UP000737018"/>
    </source>
</evidence>
<dbReference type="OrthoDB" id="1495675at2759"/>
<dbReference type="InterPro" id="IPR004158">
    <property type="entry name" value="DUF247_pln"/>
</dbReference>
<feature type="compositionally biased region" description="Polar residues" evidence="1">
    <location>
        <begin position="25"/>
        <end position="39"/>
    </location>
</feature>
<evidence type="ECO:0000256" key="2">
    <source>
        <dbReference type="SAM" id="Phobius"/>
    </source>
</evidence>
<dbReference type="EMBL" id="JRKL02004645">
    <property type="protein sequence ID" value="KAF3952112.1"/>
    <property type="molecule type" value="Genomic_DNA"/>
</dbReference>
<sequence length="491" mass="56475">MTDSASSEIQLDDDGMNNMFKESNDQNGETQKEANTSSKVDIDQLVIDIKNSSEGSDPKSDSSTKPCIYMVPGHLRKVNAKAYTPTLISIGPFHHRDFRFKTMEKLKLRYVKRFRDREESAEPDLLNRLLNTIDDKKEDIRSCYSDSFGFADDYFVKMILVDAIFILELFLSCFPKTDKSNQENHDSTNSIKAEPWMLSAVTLDLVLLENQLPFSIIKVLYDNYFSTKQKPTLIQLIFEFFKDFNVQNMKHEGFEVEIKHFTDLLRTFYLHAPPTSSKSKRCNCFNLITGKPASKSITSNEWPPRKKVRKLLYSATQLHEAGVKFELSNSKCLLDLDFDYTNGVLKIPGLELNDSAEARIRNVMAYEQFDLGEKTFITDYLIILDFLINTPKDMDLLCDKEIVVNYLGDDKVATSVVNRLNTNVSWLGIDSKYRDICEDLNRFGKNPRHRWIAILRHEYFNTPWRGAATIAAIILLLLTLIQSVCSIFQVV</sequence>
<evidence type="ECO:0000256" key="1">
    <source>
        <dbReference type="SAM" id="MobiDB-lite"/>
    </source>
</evidence>
<gene>
    <name evidence="3" type="ORF">CMV_022303</name>
</gene>
<evidence type="ECO:0000313" key="3">
    <source>
        <dbReference type="EMBL" id="KAF3952112.1"/>
    </source>
</evidence>
<protein>
    <submittedName>
        <fullName evidence="3">Uncharacterized protein</fullName>
    </submittedName>
</protein>
<dbReference type="PANTHER" id="PTHR31170:SF9">
    <property type="entry name" value="PROTEIN, PUTATIVE (DUF247)-RELATED"/>
    <property type="match status" value="1"/>
</dbReference>
<dbReference type="AlphaFoldDB" id="A0A8J4QT31"/>
<feature type="region of interest" description="Disordered" evidence="1">
    <location>
        <begin position="1"/>
        <end position="43"/>
    </location>
</feature>
<keyword evidence="2" id="KW-0812">Transmembrane</keyword>
<accession>A0A8J4QT31</accession>